<comment type="caution">
    <text evidence="2">The sequence shown here is derived from an EMBL/GenBank/DDBJ whole genome shotgun (WGS) entry which is preliminary data.</text>
</comment>
<name>A0A1F7YP50_9BACT</name>
<accession>A0A1F7YP50</accession>
<organism evidence="2 3">
    <name type="scientific">Candidatus Woesebacteria bacterium RIFCSPHIGHO2_01_FULL_41_10</name>
    <dbReference type="NCBI Taxonomy" id="1802500"/>
    <lineage>
        <taxon>Bacteria</taxon>
        <taxon>Candidatus Woeseibacteriota</taxon>
    </lineage>
</organism>
<sequence length="341" mass="38052">MVQNFQKITHNSMSKNIFLLLLLISGMLFFSSPLYIAAASDGLIISPAFQEILLDQTNKNQEFTVSLTNNTNTTITLKLSMFDFGSLDESGGVAFLGASNDLENKYSLASWMRPEKEIITLTPYTTEDIRVAVENSASLSPGGHYGALAFQTDIQTNITNDVSLQSVAIQQLFSTLVFVKKIGGEIYGLDFKEQEYNNAVVKFQDTLRLRFQNTGNVHLTPRGIAMVTDPLGRVVAKGIINPESGLILPETSRVYAVHLNTVAMSFVPGWYTIEIAYRYDGKEDLVTTISQFIFIPPLTILVFLVLIILGWYAVMKNRNKTGAQEVLFEYEESTHRKTDTK</sequence>
<reference evidence="2 3" key="1">
    <citation type="journal article" date="2016" name="Nat. Commun.">
        <title>Thousands of microbial genomes shed light on interconnected biogeochemical processes in an aquifer system.</title>
        <authorList>
            <person name="Anantharaman K."/>
            <person name="Brown C.T."/>
            <person name="Hug L.A."/>
            <person name="Sharon I."/>
            <person name="Castelle C.J."/>
            <person name="Probst A.J."/>
            <person name="Thomas B.C."/>
            <person name="Singh A."/>
            <person name="Wilkins M.J."/>
            <person name="Karaoz U."/>
            <person name="Brodie E.L."/>
            <person name="Williams K.H."/>
            <person name="Hubbard S.S."/>
            <person name="Banfield J.F."/>
        </authorList>
    </citation>
    <scope>NUCLEOTIDE SEQUENCE [LARGE SCALE GENOMIC DNA]</scope>
</reference>
<keyword evidence="1" id="KW-0472">Membrane</keyword>
<gene>
    <name evidence="2" type="ORF">A2801_03625</name>
</gene>
<dbReference type="Proteomes" id="UP000177263">
    <property type="component" value="Unassembled WGS sequence"/>
</dbReference>
<dbReference type="EMBL" id="MGGM01000025">
    <property type="protein sequence ID" value="OGM28689.1"/>
    <property type="molecule type" value="Genomic_DNA"/>
</dbReference>
<evidence type="ECO:0000313" key="3">
    <source>
        <dbReference type="Proteomes" id="UP000177263"/>
    </source>
</evidence>
<protein>
    <recommendedName>
        <fullName evidence="4">DUF916 domain-containing protein</fullName>
    </recommendedName>
</protein>
<evidence type="ECO:0008006" key="4">
    <source>
        <dbReference type="Google" id="ProtNLM"/>
    </source>
</evidence>
<dbReference type="AlphaFoldDB" id="A0A1F7YP50"/>
<keyword evidence="1" id="KW-1133">Transmembrane helix</keyword>
<proteinExistence type="predicted"/>
<keyword evidence="1" id="KW-0812">Transmembrane</keyword>
<evidence type="ECO:0000313" key="2">
    <source>
        <dbReference type="EMBL" id="OGM28689.1"/>
    </source>
</evidence>
<dbReference type="STRING" id="1802500.A2801_03625"/>
<evidence type="ECO:0000256" key="1">
    <source>
        <dbReference type="SAM" id="Phobius"/>
    </source>
</evidence>
<feature type="transmembrane region" description="Helical" evidence="1">
    <location>
        <begin position="292"/>
        <end position="314"/>
    </location>
</feature>